<proteinExistence type="predicted"/>
<organism evidence="2 3">
    <name type="scientific">Carboxylicivirga sediminis</name>
    <dbReference type="NCBI Taxonomy" id="2006564"/>
    <lineage>
        <taxon>Bacteria</taxon>
        <taxon>Pseudomonadati</taxon>
        <taxon>Bacteroidota</taxon>
        <taxon>Bacteroidia</taxon>
        <taxon>Marinilabiliales</taxon>
        <taxon>Marinilabiliaceae</taxon>
        <taxon>Carboxylicivirga</taxon>
    </lineage>
</organism>
<accession>A0A941J0C2</accession>
<dbReference type="AlphaFoldDB" id="A0A941J0C2"/>
<reference evidence="2" key="1">
    <citation type="journal article" date="2018" name="Int. J. Syst. Evol. Microbiol.">
        <title>Carboxylicivirga sediminis sp. nov., isolated from coastal sediment.</title>
        <authorList>
            <person name="Wang F.Q."/>
            <person name="Ren L.H."/>
            <person name="Zou R.J."/>
            <person name="Sun Y.Z."/>
            <person name="Liu X.J."/>
            <person name="Jiang F."/>
            <person name="Liu L.J."/>
        </authorList>
    </citation>
    <scope>NUCLEOTIDE SEQUENCE</scope>
    <source>
        <strain evidence="2">JR1</strain>
    </source>
</reference>
<dbReference type="InterPro" id="IPR023614">
    <property type="entry name" value="Porin_dom_sf"/>
</dbReference>
<dbReference type="Gene3D" id="2.40.160.10">
    <property type="entry name" value="Porin"/>
    <property type="match status" value="1"/>
</dbReference>
<evidence type="ECO:0000256" key="1">
    <source>
        <dbReference type="SAM" id="SignalP"/>
    </source>
</evidence>
<evidence type="ECO:0000313" key="3">
    <source>
        <dbReference type="Proteomes" id="UP000679220"/>
    </source>
</evidence>
<feature type="chain" id="PRO_5037520723" description="Porin" evidence="1">
    <location>
        <begin position="20"/>
        <end position="395"/>
    </location>
</feature>
<evidence type="ECO:0008006" key="4">
    <source>
        <dbReference type="Google" id="ProtNLM"/>
    </source>
</evidence>
<protein>
    <recommendedName>
        <fullName evidence="4">Porin</fullName>
    </recommendedName>
</protein>
<dbReference type="SUPFAM" id="SSF56935">
    <property type="entry name" value="Porins"/>
    <property type="match status" value="1"/>
</dbReference>
<reference evidence="2" key="2">
    <citation type="submission" date="2021-04" db="EMBL/GenBank/DDBJ databases">
        <authorList>
            <person name="Zhang T."/>
            <person name="Zhang Y."/>
            <person name="Lu D."/>
            <person name="Zuo D."/>
            <person name="Du Z."/>
        </authorList>
    </citation>
    <scope>NUCLEOTIDE SEQUENCE</scope>
    <source>
        <strain evidence="2">JR1</strain>
    </source>
</reference>
<sequence length="395" mass="43464">MKRIVLLAALFAGILSANAQNTNADEQQLNSAQRLLNSNQGLTIGGYGEVHFNQPMNSDTYNTGTLDVHRVVMLFGYNFNEKTQFVTELEFEHVSEVYVEQAFIQHKLSNAFQFRGGLMLIPMGIVNEYHEPNTFNGVERPLIDKYIAPTTWREIGAGFTGNILPASIRYQAYVVGGFNGYDGSGKFSGKNGLRKGRQKGAEAYVSSPNFTGKIEYFGIRGLNIGLSGYFGDSQSTLYDGLDKSDKEGVAAADSSTVGMAMIGLDARYTYGGLQLRGQYYHTSLSNTKQYNEFTGNDLGSGMFGYYVEAGYDVFKHLDSVKTGLIPFVRYEAYDTHSKTDGNLAKNDAYDVKAITTGLTLKLTQNAVLKADMQFVKSAASDEYAKTFNAGFGIMF</sequence>
<dbReference type="RefSeq" id="WP_212193102.1">
    <property type="nucleotide sequence ID" value="NZ_JAGTAR010000048.1"/>
</dbReference>
<comment type="caution">
    <text evidence="2">The sequence shown here is derived from an EMBL/GenBank/DDBJ whole genome shotgun (WGS) entry which is preliminary data.</text>
</comment>
<gene>
    <name evidence="2" type="ORF">KDU71_21085</name>
</gene>
<feature type="signal peptide" evidence="1">
    <location>
        <begin position="1"/>
        <end position="19"/>
    </location>
</feature>
<evidence type="ECO:0000313" key="2">
    <source>
        <dbReference type="EMBL" id="MBR8538078.1"/>
    </source>
</evidence>
<dbReference type="EMBL" id="JAGTAR010000048">
    <property type="protein sequence ID" value="MBR8538078.1"/>
    <property type="molecule type" value="Genomic_DNA"/>
</dbReference>
<name>A0A941J0C2_9BACT</name>
<keyword evidence="3" id="KW-1185">Reference proteome</keyword>
<keyword evidence="1" id="KW-0732">Signal</keyword>
<dbReference type="Proteomes" id="UP000679220">
    <property type="component" value="Unassembled WGS sequence"/>
</dbReference>